<accession>A0ABD6ENH6</accession>
<dbReference type="PANTHER" id="PTHR22727">
    <property type="entry name" value="PROTEIN CBG13728"/>
    <property type="match status" value="1"/>
</dbReference>
<sequence>MIRPSLMNSFPAILATLDIWLQTISFLSFVNIGDSSVCTPKDFTFEYTNCDSNGQRWRVAIPNRTPLQCEGGVPIPTIAVNCSFSCGPGMYLDIDSQQCRPCEKGTYSLGGGIRFDEFPQLPPGFSVENIDISTDSILSDAGHTLNETSCPKETGWIVKNTELIYVLSPCISKMTYSVTLVRPGYVEYSYRMPKNSRGLVFNVVVKNEQCQSYRDQLKLQLESALKSAKSRSEESGTWQTKRIELRTGPNIITWSVTNNRESSSHGEFIVISKIDVVGRYFSASKC</sequence>
<name>A0ABD6ENH6_9BILA</name>
<dbReference type="InterPro" id="IPR056609">
    <property type="entry name" value="Elapor1-like_3rd"/>
</dbReference>
<feature type="domain" description="Elapor1-like galactose binding" evidence="1">
    <location>
        <begin position="112"/>
        <end position="278"/>
    </location>
</feature>
<dbReference type="Pfam" id="PF23032">
    <property type="entry name" value="GBD_ELAPOR1-like_3rd"/>
    <property type="match status" value="1"/>
</dbReference>
<dbReference type="InterPro" id="IPR039181">
    <property type="entry name" value="Elapor1/2"/>
</dbReference>
<dbReference type="PANTHER" id="PTHR22727:SF15">
    <property type="entry name" value="MRH DOMAIN-CONTAINING PROTEIN"/>
    <property type="match status" value="1"/>
</dbReference>
<comment type="caution">
    <text evidence="2">The sequence shown here is derived from an EMBL/GenBank/DDBJ whole genome shotgun (WGS) entry which is preliminary data.</text>
</comment>
<organism evidence="2 3">
    <name type="scientific">Gnathostoma spinigerum</name>
    <dbReference type="NCBI Taxonomy" id="75299"/>
    <lineage>
        <taxon>Eukaryota</taxon>
        <taxon>Metazoa</taxon>
        <taxon>Ecdysozoa</taxon>
        <taxon>Nematoda</taxon>
        <taxon>Chromadorea</taxon>
        <taxon>Rhabditida</taxon>
        <taxon>Spirurina</taxon>
        <taxon>Gnathostomatomorpha</taxon>
        <taxon>Gnathostomatoidea</taxon>
        <taxon>Gnathostomatidae</taxon>
        <taxon>Gnathostoma</taxon>
    </lineage>
</organism>
<proteinExistence type="predicted"/>
<dbReference type="EMBL" id="JBGFUD010003003">
    <property type="protein sequence ID" value="MFH4978227.1"/>
    <property type="molecule type" value="Genomic_DNA"/>
</dbReference>
<evidence type="ECO:0000313" key="3">
    <source>
        <dbReference type="Proteomes" id="UP001608902"/>
    </source>
</evidence>
<evidence type="ECO:0000259" key="1">
    <source>
        <dbReference type="Pfam" id="PF23032"/>
    </source>
</evidence>
<reference evidence="2 3" key="1">
    <citation type="submission" date="2024-08" db="EMBL/GenBank/DDBJ databases">
        <title>Gnathostoma spinigerum genome.</title>
        <authorList>
            <person name="Gonzalez-Bertolin B."/>
            <person name="Monzon S."/>
            <person name="Zaballos A."/>
            <person name="Jimenez P."/>
            <person name="Dekumyoy P."/>
            <person name="Varona S."/>
            <person name="Cuesta I."/>
            <person name="Sumanam S."/>
            <person name="Adisakwattana P."/>
            <person name="Gasser R.B."/>
            <person name="Hernandez-Gonzalez A."/>
            <person name="Young N.D."/>
            <person name="Perteguer M.J."/>
        </authorList>
    </citation>
    <scope>NUCLEOTIDE SEQUENCE [LARGE SCALE GENOMIC DNA]</scope>
    <source>
        <strain evidence="2">AL3</strain>
        <tissue evidence="2">Liver</tissue>
    </source>
</reference>
<evidence type="ECO:0000313" key="2">
    <source>
        <dbReference type="EMBL" id="MFH4978227.1"/>
    </source>
</evidence>
<keyword evidence="3" id="KW-1185">Reference proteome</keyword>
<dbReference type="Proteomes" id="UP001608902">
    <property type="component" value="Unassembled WGS sequence"/>
</dbReference>
<dbReference type="AlphaFoldDB" id="A0ABD6ENH6"/>
<protein>
    <recommendedName>
        <fullName evidence="1">Elapor1-like galactose binding domain-containing protein</fullName>
    </recommendedName>
</protein>
<gene>
    <name evidence="2" type="ORF">AB6A40_004936</name>
</gene>